<dbReference type="Gene3D" id="3.40.50.150">
    <property type="entry name" value="Vaccinia Virus protein VP39"/>
    <property type="match status" value="1"/>
</dbReference>
<keyword evidence="1" id="KW-0472">Membrane</keyword>
<evidence type="ECO:0000313" key="3">
    <source>
        <dbReference type="Proteomes" id="UP000038010"/>
    </source>
</evidence>
<protein>
    <submittedName>
        <fullName evidence="2">Uncharacterized protein</fullName>
    </submittedName>
</protein>
<feature type="transmembrane region" description="Helical" evidence="1">
    <location>
        <begin position="12"/>
        <end position="28"/>
    </location>
</feature>
<dbReference type="Proteomes" id="UP000038010">
    <property type="component" value="Unassembled WGS sequence"/>
</dbReference>
<dbReference type="InterPro" id="IPR029063">
    <property type="entry name" value="SAM-dependent_MTases_sf"/>
</dbReference>
<evidence type="ECO:0000256" key="1">
    <source>
        <dbReference type="SAM" id="Phobius"/>
    </source>
</evidence>
<keyword evidence="1" id="KW-1133">Transmembrane helix</keyword>
<dbReference type="GO" id="GO:0005829">
    <property type="term" value="C:cytosol"/>
    <property type="evidence" value="ECO:0007669"/>
    <property type="project" value="TreeGrafter"/>
</dbReference>
<dbReference type="EMBL" id="LFJN01000001">
    <property type="protein sequence ID" value="KPI45899.1"/>
    <property type="molecule type" value="Genomic_DNA"/>
</dbReference>
<dbReference type="AlphaFoldDB" id="A0A0N0NSE0"/>
<dbReference type="GO" id="GO:0008757">
    <property type="term" value="F:S-adenosylmethionine-dependent methyltransferase activity"/>
    <property type="evidence" value="ECO:0007669"/>
    <property type="project" value="UniProtKB-ARBA"/>
</dbReference>
<keyword evidence="3" id="KW-1185">Reference proteome</keyword>
<reference evidence="2 3" key="1">
    <citation type="submission" date="2015-06" db="EMBL/GenBank/DDBJ databases">
        <title>Draft genome of the ant-associated black yeast Phialophora attae CBS 131958.</title>
        <authorList>
            <person name="Moreno L.F."/>
            <person name="Stielow B.J."/>
            <person name="de Hoog S."/>
            <person name="Vicente V.A."/>
            <person name="Weiss V.A."/>
            <person name="de Vries M."/>
            <person name="Cruz L.M."/>
            <person name="Souza E.M."/>
        </authorList>
    </citation>
    <scope>NUCLEOTIDE SEQUENCE [LARGE SCALE GENOMIC DNA]</scope>
    <source>
        <strain evidence="2 3">CBS 131958</strain>
    </source>
</reference>
<dbReference type="SUPFAM" id="SSF53335">
    <property type="entry name" value="S-adenosyl-L-methionine-dependent methyltransferases"/>
    <property type="match status" value="1"/>
</dbReference>
<dbReference type="VEuPathDB" id="FungiDB:AB675_662"/>
<name>A0A0N0NSE0_9EURO</name>
<comment type="caution">
    <text evidence="2">The sequence shown here is derived from an EMBL/GenBank/DDBJ whole genome shotgun (WGS) entry which is preliminary data.</text>
</comment>
<dbReference type="RefSeq" id="XP_018005862.1">
    <property type="nucleotide sequence ID" value="XM_018146934.1"/>
</dbReference>
<proteinExistence type="predicted"/>
<dbReference type="PANTHER" id="PTHR14614:SF132">
    <property type="entry name" value="PROTEIN-LYSINE METHYLTRANSFERASE C42C1.13"/>
    <property type="match status" value="1"/>
</dbReference>
<organism evidence="2 3">
    <name type="scientific">Cyphellophora attinorum</name>
    <dbReference type="NCBI Taxonomy" id="1664694"/>
    <lineage>
        <taxon>Eukaryota</taxon>
        <taxon>Fungi</taxon>
        <taxon>Dikarya</taxon>
        <taxon>Ascomycota</taxon>
        <taxon>Pezizomycotina</taxon>
        <taxon>Eurotiomycetes</taxon>
        <taxon>Chaetothyriomycetidae</taxon>
        <taxon>Chaetothyriales</taxon>
        <taxon>Cyphellophoraceae</taxon>
        <taxon>Cyphellophora</taxon>
    </lineage>
</organism>
<dbReference type="InterPro" id="IPR019410">
    <property type="entry name" value="Methyltransf_16"/>
</dbReference>
<dbReference type="STRING" id="1664694.A0A0N0NSE0"/>
<dbReference type="Pfam" id="PF10294">
    <property type="entry name" value="Methyltransf_16"/>
    <property type="match status" value="1"/>
</dbReference>
<dbReference type="PANTHER" id="PTHR14614">
    <property type="entry name" value="HEPATOCELLULAR CARCINOMA-ASSOCIATED ANTIGEN"/>
    <property type="match status" value="1"/>
</dbReference>
<dbReference type="GeneID" id="28738803"/>
<evidence type="ECO:0000313" key="2">
    <source>
        <dbReference type="EMBL" id="KPI45899.1"/>
    </source>
</evidence>
<gene>
    <name evidence="2" type="ORF">AB675_662</name>
</gene>
<accession>A0A0N0NSE0</accession>
<dbReference type="OrthoDB" id="413520at2759"/>
<keyword evidence="1" id="KW-0812">Transmembrane</keyword>
<dbReference type="CDD" id="cd02440">
    <property type="entry name" value="AdoMet_MTases"/>
    <property type="match status" value="1"/>
</dbReference>
<sequence>MSTPFSPEQITHILIIAIVMVHYIRFLSTPQVAVTSRKSIAISAPLAVTTDLGDTYLHQDVSLLVRLIDVKAAAVIAEQRVLCKGSSRALKTSLECNGKYLGRAVCVHVTTLETQRSIQAREIPQILDVWSHDFTLTDKERSEPLVVRKVSPGTGQVLCIWEETGDSIARHVWDASLGFLIYLQQALEERINPGPKMLKTLLSRNKRLQILELGTGCGTVGIAFAQQFNCHVTLTDLDDAMDILETNVKQASPATQTKLTKATLDWGEDVEASLQQSYDIILLSDCIYNPDSSVALVRTLLDIATSAPQA</sequence>